<dbReference type="GO" id="GO:0005509">
    <property type="term" value="F:calcium ion binding"/>
    <property type="evidence" value="ECO:0007669"/>
    <property type="project" value="InterPro"/>
</dbReference>
<dbReference type="EMBL" id="HBGU01053247">
    <property type="protein sequence ID" value="CAD9500533.1"/>
    <property type="molecule type" value="Transcribed_RNA"/>
</dbReference>
<keyword evidence="3" id="KW-0106">Calcium</keyword>
<accession>A0A7S2HV06</accession>
<evidence type="ECO:0000256" key="1">
    <source>
        <dbReference type="ARBA" id="ARBA00022723"/>
    </source>
</evidence>
<proteinExistence type="predicted"/>
<dbReference type="PROSITE" id="PS00018">
    <property type="entry name" value="EF_HAND_1"/>
    <property type="match status" value="2"/>
</dbReference>
<dbReference type="CDD" id="cd00051">
    <property type="entry name" value="EFh"/>
    <property type="match status" value="1"/>
</dbReference>
<dbReference type="AlphaFoldDB" id="A0A7S2HV06"/>
<feature type="domain" description="EF-hand" evidence="5">
    <location>
        <begin position="76"/>
        <end position="111"/>
    </location>
</feature>
<evidence type="ECO:0000259" key="5">
    <source>
        <dbReference type="PROSITE" id="PS50222"/>
    </source>
</evidence>
<organism evidence="6">
    <name type="scientific">Haptolina brevifila</name>
    <dbReference type="NCBI Taxonomy" id="156173"/>
    <lineage>
        <taxon>Eukaryota</taxon>
        <taxon>Haptista</taxon>
        <taxon>Haptophyta</taxon>
        <taxon>Prymnesiophyceae</taxon>
        <taxon>Prymnesiales</taxon>
        <taxon>Prymnesiaceae</taxon>
        <taxon>Haptolina</taxon>
    </lineage>
</organism>
<dbReference type="InterPro" id="IPR011992">
    <property type="entry name" value="EF-hand-dom_pair"/>
</dbReference>
<dbReference type="PROSITE" id="PS50222">
    <property type="entry name" value="EF_HAND_2"/>
    <property type="match status" value="2"/>
</dbReference>
<feature type="region of interest" description="Disordered" evidence="4">
    <location>
        <begin position="1"/>
        <end position="53"/>
    </location>
</feature>
<dbReference type="InterPro" id="IPR051581">
    <property type="entry name" value="Ca-bind"/>
</dbReference>
<evidence type="ECO:0000256" key="3">
    <source>
        <dbReference type="ARBA" id="ARBA00022837"/>
    </source>
</evidence>
<dbReference type="SUPFAM" id="SSF47473">
    <property type="entry name" value="EF-hand"/>
    <property type="match status" value="1"/>
</dbReference>
<evidence type="ECO:0000256" key="2">
    <source>
        <dbReference type="ARBA" id="ARBA00022737"/>
    </source>
</evidence>
<protein>
    <recommendedName>
        <fullName evidence="5">EF-hand domain-containing protein</fullName>
    </recommendedName>
</protein>
<dbReference type="InterPro" id="IPR002048">
    <property type="entry name" value="EF_hand_dom"/>
</dbReference>
<sequence length="162" mass="18337">MPWSMSNVMSGWPAEDSKDLGIPPPDKPDPAPYVGFRRPGPPPDPKAVEQKRADDVRKFESVMRTALFARTTAQFNEWRVLRKAFATFDHDQSGAIDLDEFIQSLEHLGLHVVDEGLPGLGGVPRDVVRALFARFDSDASGTIDYEEFCKYFQQSEVDHRHY</sequence>
<dbReference type="Gene3D" id="1.10.238.10">
    <property type="entry name" value="EF-hand"/>
    <property type="match status" value="1"/>
</dbReference>
<dbReference type="Pfam" id="PF13499">
    <property type="entry name" value="EF-hand_7"/>
    <property type="match status" value="1"/>
</dbReference>
<reference evidence="6" key="1">
    <citation type="submission" date="2021-01" db="EMBL/GenBank/DDBJ databases">
        <authorList>
            <person name="Corre E."/>
            <person name="Pelletier E."/>
            <person name="Niang G."/>
            <person name="Scheremetjew M."/>
            <person name="Finn R."/>
            <person name="Kale V."/>
            <person name="Holt S."/>
            <person name="Cochrane G."/>
            <person name="Meng A."/>
            <person name="Brown T."/>
            <person name="Cohen L."/>
        </authorList>
    </citation>
    <scope>NUCLEOTIDE SEQUENCE</scope>
    <source>
        <strain evidence="6">UTEX LB 985</strain>
    </source>
</reference>
<name>A0A7S2HV06_9EUKA</name>
<dbReference type="InterPro" id="IPR018247">
    <property type="entry name" value="EF_Hand_1_Ca_BS"/>
</dbReference>
<dbReference type="PANTHER" id="PTHR34524:SF6">
    <property type="entry name" value="CALCYPHOSINE LIKE"/>
    <property type="match status" value="1"/>
</dbReference>
<keyword evidence="1" id="KW-0479">Metal-binding</keyword>
<dbReference type="SMART" id="SM00054">
    <property type="entry name" value="EFh"/>
    <property type="match status" value="2"/>
</dbReference>
<feature type="domain" description="EF-hand" evidence="5">
    <location>
        <begin position="123"/>
        <end position="158"/>
    </location>
</feature>
<evidence type="ECO:0000256" key="4">
    <source>
        <dbReference type="SAM" id="MobiDB-lite"/>
    </source>
</evidence>
<evidence type="ECO:0000313" key="6">
    <source>
        <dbReference type="EMBL" id="CAD9500533.1"/>
    </source>
</evidence>
<keyword evidence="2" id="KW-0677">Repeat</keyword>
<gene>
    <name evidence="6" type="ORF">CBRE1094_LOCUS29091</name>
</gene>
<dbReference type="PANTHER" id="PTHR34524">
    <property type="entry name" value="CALCYPHOSIN"/>
    <property type="match status" value="1"/>
</dbReference>